<evidence type="ECO:0000256" key="1">
    <source>
        <dbReference type="SAM" id="MobiDB-lite"/>
    </source>
</evidence>
<evidence type="ECO:0000313" key="2">
    <source>
        <dbReference type="EMBL" id="KAG7370909.1"/>
    </source>
</evidence>
<comment type="caution">
    <text evidence="2">The sequence shown here is derived from an EMBL/GenBank/DDBJ whole genome shotgun (WGS) entry which is preliminary data.</text>
</comment>
<dbReference type="OrthoDB" id="10473438at2759"/>
<dbReference type="Proteomes" id="UP000693970">
    <property type="component" value="Unassembled WGS sequence"/>
</dbReference>
<dbReference type="EMBL" id="JAGRRH010000004">
    <property type="protein sequence ID" value="KAG7370909.1"/>
    <property type="molecule type" value="Genomic_DNA"/>
</dbReference>
<keyword evidence="3" id="KW-1185">Reference proteome</keyword>
<feature type="region of interest" description="Disordered" evidence="1">
    <location>
        <begin position="1"/>
        <end position="46"/>
    </location>
</feature>
<name>A0A9K3LYK3_9STRA</name>
<reference evidence="2" key="2">
    <citation type="submission" date="2021-04" db="EMBL/GenBank/DDBJ databases">
        <authorList>
            <person name="Podell S."/>
        </authorList>
    </citation>
    <scope>NUCLEOTIDE SEQUENCE</scope>
    <source>
        <strain evidence="2">Hildebrandi</strain>
    </source>
</reference>
<proteinExistence type="predicted"/>
<dbReference type="AlphaFoldDB" id="A0A9K3LYK3"/>
<protein>
    <submittedName>
        <fullName evidence="2">Uncharacterized protein</fullName>
    </submittedName>
</protein>
<feature type="compositionally biased region" description="Basic residues" evidence="1">
    <location>
        <begin position="1"/>
        <end position="10"/>
    </location>
</feature>
<gene>
    <name evidence="2" type="ORF">IV203_019479</name>
</gene>
<sequence>MGFFGKKKRHDQATAESETDEVSRPRQITTPRTTPRHRQSTSRQHVEMGAINYVNLSQDGKHGDYDTAIRMAKATGKPIIANFVEWSG</sequence>
<evidence type="ECO:0000313" key="3">
    <source>
        <dbReference type="Proteomes" id="UP000693970"/>
    </source>
</evidence>
<organism evidence="2 3">
    <name type="scientific">Nitzschia inconspicua</name>
    <dbReference type="NCBI Taxonomy" id="303405"/>
    <lineage>
        <taxon>Eukaryota</taxon>
        <taxon>Sar</taxon>
        <taxon>Stramenopiles</taxon>
        <taxon>Ochrophyta</taxon>
        <taxon>Bacillariophyta</taxon>
        <taxon>Bacillariophyceae</taxon>
        <taxon>Bacillariophycidae</taxon>
        <taxon>Bacillariales</taxon>
        <taxon>Bacillariaceae</taxon>
        <taxon>Nitzschia</taxon>
    </lineage>
</organism>
<reference evidence="2" key="1">
    <citation type="journal article" date="2021" name="Sci. Rep.">
        <title>Diploid genomic architecture of Nitzschia inconspicua, an elite biomass production diatom.</title>
        <authorList>
            <person name="Oliver A."/>
            <person name="Podell S."/>
            <person name="Pinowska A."/>
            <person name="Traller J.C."/>
            <person name="Smith S.R."/>
            <person name="McClure R."/>
            <person name="Beliaev A."/>
            <person name="Bohutskyi P."/>
            <person name="Hill E.A."/>
            <person name="Rabines A."/>
            <person name="Zheng H."/>
            <person name="Allen L.Z."/>
            <person name="Kuo A."/>
            <person name="Grigoriev I.V."/>
            <person name="Allen A.E."/>
            <person name="Hazlebeck D."/>
            <person name="Allen E.E."/>
        </authorList>
    </citation>
    <scope>NUCLEOTIDE SEQUENCE</scope>
    <source>
        <strain evidence="2">Hildebrandi</strain>
    </source>
</reference>
<accession>A0A9K3LYK3</accession>